<name>A0ABQ4N3P5_9BACL</name>
<accession>A0ABQ4N3P5</accession>
<organism evidence="2 3">
    <name type="scientific">Paenibacillus cisolokensis</name>
    <dbReference type="NCBI Taxonomy" id="1658519"/>
    <lineage>
        <taxon>Bacteria</taxon>
        <taxon>Bacillati</taxon>
        <taxon>Bacillota</taxon>
        <taxon>Bacilli</taxon>
        <taxon>Bacillales</taxon>
        <taxon>Paenibacillaceae</taxon>
        <taxon>Paenibacillus</taxon>
    </lineage>
</organism>
<dbReference type="EMBL" id="BOVJ01000042">
    <property type="protein sequence ID" value="GIQ62770.1"/>
    <property type="molecule type" value="Genomic_DNA"/>
</dbReference>
<evidence type="ECO:0000256" key="1">
    <source>
        <dbReference type="SAM" id="Coils"/>
    </source>
</evidence>
<keyword evidence="1" id="KW-0175">Coiled coil</keyword>
<reference evidence="2 3" key="1">
    <citation type="submission" date="2021-04" db="EMBL/GenBank/DDBJ databases">
        <title>Draft genome sequence of Paenibacillus cisolokensis, LC2-13A.</title>
        <authorList>
            <person name="Uke A."/>
            <person name="Chhe C."/>
            <person name="Baramee S."/>
            <person name="Kosugi A."/>
        </authorList>
    </citation>
    <scope>NUCLEOTIDE SEQUENCE [LARGE SCALE GENOMIC DNA]</scope>
    <source>
        <strain evidence="2 3">LC2-13A</strain>
    </source>
</reference>
<gene>
    <name evidence="2" type="ORF">PACILC2_13380</name>
</gene>
<dbReference type="Proteomes" id="UP000680304">
    <property type="component" value="Unassembled WGS sequence"/>
</dbReference>
<evidence type="ECO:0000313" key="3">
    <source>
        <dbReference type="Proteomes" id="UP000680304"/>
    </source>
</evidence>
<protein>
    <submittedName>
        <fullName evidence="2">Uncharacterized protein</fullName>
    </submittedName>
</protein>
<proteinExistence type="predicted"/>
<sequence>MKRLLQSEIPVRISAVEEIGLGDRVAVAIRKNQDVLGFIWVLEVNEPLGEPELRQLQWAAEAARSQLDRLQMKSRKEEKSYHDFSGSY</sequence>
<evidence type="ECO:0000313" key="2">
    <source>
        <dbReference type="EMBL" id="GIQ62770.1"/>
    </source>
</evidence>
<feature type="coiled-coil region" evidence="1">
    <location>
        <begin position="53"/>
        <end position="80"/>
    </location>
</feature>
<keyword evidence="3" id="KW-1185">Reference proteome</keyword>
<comment type="caution">
    <text evidence="2">The sequence shown here is derived from an EMBL/GenBank/DDBJ whole genome shotgun (WGS) entry which is preliminary data.</text>
</comment>
<dbReference type="RefSeq" id="WP_244863264.1">
    <property type="nucleotide sequence ID" value="NZ_BOVJ01000042.1"/>
</dbReference>